<feature type="coiled-coil region" evidence="3">
    <location>
        <begin position="663"/>
        <end position="714"/>
    </location>
</feature>
<dbReference type="EMBL" id="CP098755">
    <property type="protein sequence ID" value="USG67083.1"/>
    <property type="molecule type" value="Genomic_DNA"/>
</dbReference>
<keyword evidence="2 6" id="KW-0067">ATP-binding</keyword>
<gene>
    <name evidence="6" type="ORF">NDK47_07270</name>
</gene>
<evidence type="ECO:0000256" key="3">
    <source>
        <dbReference type="SAM" id="Coils"/>
    </source>
</evidence>
<dbReference type="SUPFAM" id="SSF52540">
    <property type="entry name" value="P-loop containing nucleoside triphosphate hydrolases"/>
    <property type="match status" value="2"/>
</dbReference>
<dbReference type="InterPro" id="IPR003593">
    <property type="entry name" value="AAA+_ATPase"/>
</dbReference>
<dbReference type="RefSeq" id="WP_251874187.1">
    <property type="nucleotide sequence ID" value="NZ_CP098755.1"/>
</dbReference>
<reference evidence="6" key="1">
    <citation type="submission" date="2022-06" db="EMBL/GenBank/DDBJ databases">
        <title>Genome sequencing of Brevibacillus sp. BB3-R1.</title>
        <authorList>
            <person name="Heo J."/>
            <person name="Lee D."/>
            <person name="Won M."/>
            <person name="Han B.-H."/>
            <person name="Hong S.-B."/>
            <person name="Kwon S.-W."/>
        </authorList>
    </citation>
    <scope>NUCLEOTIDE SEQUENCE</scope>
    <source>
        <strain evidence="6">BB3-R1</strain>
    </source>
</reference>
<dbReference type="GO" id="GO:0005524">
    <property type="term" value="F:ATP binding"/>
    <property type="evidence" value="ECO:0007669"/>
    <property type="project" value="UniProtKB-KW"/>
</dbReference>
<proteinExistence type="predicted"/>
<dbReference type="PANTHER" id="PTHR42855:SF2">
    <property type="entry name" value="DRUG RESISTANCE ABC TRANSPORTER,ATP-BINDING PROTEIN"/>
    <property type="match status" value="1"/>
</dbReference>
<dbReference type="PROSITE" id="PS50893">
    <property type="entry name" value="ABC_TRANSPORTER_2"/>
    <property type="match status" value="2"/>
</dbReference>
<feature type="compositionally biased region" description="Polar residues" evidence="4">
    <location>
        <begin position="546"/>
        <end position="557"/>
    </location>
</feature>
<keyword evidence="7" id="KW-1185">Reference proteome</keyword>
<dbReference type="PROSITE" id="PS00211">
    <property type="entry name" value="ABC_TRANSPORTER_1"/>
    <property type="match status" value="2"/>
</dbReference>
<dbReference type="Pfam" id="PF12848">
    <property type="entry name" value="ABC_tran_Xtn"/>
    <property type="match status" value="1"/>
</dbReference>
<dbReference type="NCBIfam" id="NF000355">
    <property type="entry name" value="ribo_prot_ABC_F"/>
    <property type="match status" value="1"/>
</dbReference>
<dbReference type="InterPro" id="IPR051309">
    <property type="entry name" value="ABCF_ATPase"/>
</dbReference>
<keyword evidence="3" id="KW-0175">Coiled coil</keyword>
<feature type="coiled-coil region" evidence="3">
    <location>
        <begin position="254"/>
        <end position="284"/>
    </location>
</feature>
<dbReference type="InterPro" id="IPR027417">
    <property type="entry name" value="P-loop_NTPase"/>
</dbReference>
<protein>
    <submittedName>
        <fullName evidence="6">ATP-binding cassette domain-containing protein</fullName>
    </submittedName>
</protein>
<dbReference type="InterPro" id="IPR032781">
    <property type="entry name" value="ABC_tran_Xtn"/>
</dbReference>
<sequence>MIIVSAQNIYKGYGANPVLEGVTLEIKAGERAGFVGPNGAGKTTLFKLLAGMEQQDQGELFRARGSVWAYLPQTPIYPEAWTGQDVIASAFADGLRLQEELRELERQLSLCTAEDPDLERLIHRYQQKQDAFEQLGGYTWEVRMAQVVEGLGIEGHLLSTPFVQLSGGEKTKIGLAKLLCEKSDVLLLDEPTNHLDVEAMEWLEGFLREYEGTILLISHDRHFLDAVVTSIYHVDGGEVEHYHGNYSYFATEREERLLRQFEAYEEQQKKIKKMQETIKRLKEWGNRSNPPNEAFHRRAKSMEKALARIERIERPRLEAERMGLSFQKADRSGEDVLIASKLHKAFGEKQLVNGADLLLRYGERKALLGPNGCGKSTFIKMMLGEVAPDSGTVRIGASVTVGYLSQQALEGDQQRRLIDVFRETAGISEAEARHRLARFLFYGEHVFKRLGQLSGGERMRLRLAQLMHQEINLLILDEPTNHLDIESRETLEEALTDFRGSLFIVSHDRYFLQKMVNGVYWMEQGRLVHYEGSFQEAVEKRKQGRSESVVSSKTASKGVSVPAETPAETSPKSSEKTPTGEPAEPFAQTSSQSSAKAPAQVPAKAIVSTSSQPSDKDQAQASAQTTAQASAQASAQTQDRVSVQPPAEAKVKEPAKRVNAFKLAALEGKIAELEEKREQLLQLLFEGSEDYTELMKWQKELENVEQERDDCYLEWVAMQEG</sequence>
<accession>A0ABY4WJ56</accession>
<organism evidence="6 7">
    <name type="scientific">Brevibacillus ruminantium</name>
    <dbReference type="NCBI Taxonomy" id="2950604"/>
    <lineage>
        <taxon>Bacteria</taxon>
        <taxon>Bacillati</taxon>
        <taxon>Bacillota</taxon>
        <taxon>Bacilli</taxon>
        <taxon>Bacillales</taxon>
        <taxon>Paenibacillaceae</taxon>
        <taxon>Brevibacillus</taxon>
    </lineage>
</organism>
<dbReference type="PANTHER" id="PTHR42855">
    <property type="entry name" value="ABC TRANSPORTER ATP-BINDING SUBUNIT"/>
    <property type="match status" value="1"/>
</dbReference>
<evidence type="ECO:0000256" key="1">
    <source>
        <dbReference type="ARBA" id="ARBA00022741"/>
    </source>
</evidence>
<dbReference type="Gene3D" id="3.40.50.300">
    <property type="entry name" value="P-loop containing nucleotide triphosphate hydrolases"/>
    <property type="match status" value="2"/>
</dbReference>
<evidence type="ECO:0000313" key="7">
    <source>
        <dbReference type="Proteomes" id="UP001056500"/>
    </source>
</evidence>
<feature type="coiled-coil region" evidence="3">
    <location>
        <begin position="87"/>
        <end position="114"/>
    </location>
</feature>
<dbReference type="InterPro" id="IPR003439">
    <property type="entry name" value="ABC_transporter-like_ATP-bd"/>
</dbReference>
<dbReference type="Pfam" id="PF00005">
    <property type="entry name" value="ABC_tran"/>
    <property type="match status" value="2"/>
</dbReference>
<keyword evidence="1" id="KW-0547">Nucleotide-binding</keyword>
<evidence type="ECO:0000259" key="5">
    <source>
        <dbReference type="PROSITE" id="PS50893"/>
    </source>
</evidence>
<dbReference type="CDD" id="cd03221">
    <property type="entry name" value="ABCF_EF-3"/>
    <property type="match status" value="2"/>
</dbReference>
<feature type="domain" description="ABC transporter" evidence="5">
    <location>
        <begin position="4"/>
        <end position="261"/>
    </location>
</feature>
<feature type="domain" description="ABC transporter" evidence="5">
    <location>
        <begin position="337"/>
        <end position="550"/>
    </location>
</feature>
<dbReference type="InterPro" id="IPR017871">
    <property type="entry name" value="ABC_transporter-like_CS"/>
</dbReference>
<feature type="region of interest" description="Disordered" evidence="4">
    <location>
        <begin position="541"/>
        <end position="654"/>
    </location>
</feature>
<evidence type="ECO:0000256" key="2">
    <source>
        <dbReference type="ARBA" id="ARBA00022840"/>
    </source>
</evidence>
<dbReference type="Proteomes" id="UP001056500">
    <property type="component" value="Chromosome"/>
</dbReference>
<name>A0ABY4WJ56_9BACL</name>
<evidence type="ECO:0000256" key="4">
    <source>
        <dbReference type="SAM" id="MobiDB-lite"/>
    </source>
</evidence>
<feature type="compositionally biased region" description="Low complexity" evidence="4">
    <location>
        <begin position="619"/>
        <end position="638"/>
    </location>
</feature>
<dbReference type="SMART" id="SM00382">
    <property type="entry name" value="AAA"/>
    <property type="match status" value="2"/>
</dbReference>
<evidence type="ECO:0000313" key="6">
    <source>
        <dbReference type="EMBL" id="USG67083.1"/>
    </source>
</evidence>